<dbReference type="InterPro" id="IPR045749">
    <property type="entry name" value="DUF6090"/>
</dbReference>
<keyword evidence="3" id="KW-1185">Reference proteome</keyword>
<dbReference type="EMBL" id="JAVRHV010000002">
    <property type="protein sequence ID" value="MDT0552814.1"/>
    <property type="molecule type" value="Genomic_DNA"/>
</dbReference>
<accession>A0ABU2Y3N7</accession>
<keyword evidence="1" id="KW-1133">Transmembrane helix</keyword>
<organism evidence="2 3">
    <name type="scientific">Urechidicola vernalis</name>
    <dbReference type="NCBI Taxonomy" id="3075600"/>
    <lineage>
        <taxon>Bacteria</taxon>
        <taxon>Pseudomonadati</taxon>
        <taxon>Bacteroidota</taxon>
        <taxon>Flavobacteriia</taxon>
        <taxon>Flavobacteriales</taxon>
        <taxon>Flavobacteriaceae</taxon>
        <taxon>Urechidicola</taxon>
    </lineage>
</organism>
<proteinExistence type="predicted"/>
<protein>
    <submittedName>
        <fullName evidence="2">DUF6090 family protein</fullName>
    </submittedName>
</protein>
<evidence type="ECO:0000256" key="1">
    <source>
        <dbReference type="SAM" id="Phobius"/>
    </source>
</evidence>
<keyword evidence="1" id="KW-0812">Transmembrane</keyword>
<keyword evidence="1" id="KW-0472">Membrane</keyword>
<dbReference type="Proteomes" id="UP001252186">
    <property type="component" value="Unassembled WGS sequence"/>
</dbReference>
<comment type="caution">
    <text evidence="2">The sequence shown here is derived from an EMBL/GenBank/DDBJ whole genome shotgun (WGS) entry which is preliminary data.</text>
</comment>
<evidence type="ECO:0000313" key="3">
    <source>
        <dbReference type="Proteomes" id="UP001252186"/>
    </source>
</evidence>
<gene>
    <name evidence="2" type="ORF">RM519_06115</name>
</gene>
<dbReference type="Pfam" id="PF19578">
    <property type="entry name" value="DUF6090"/>
    <property type="match status" value="1"/>
</dbReference>
<evidence type="ECO:0000313" key="2">
    <source>
        <dbReference type="EMBL" id="MDT0552814.1"/>
    </source>
</evidence>
<dbReference type="RefSeq" id="WP_311592752.1">
    <property type="nucleotide sequence ID" value="NZ_JAVRHV010000002.1"/>
</dbReference>
<sequence length="353" mass="41871">MIKFFRKIRQQLLSEGKTRKYFKYAIGEIVLVVIGILIALQINNWNEAKKSKTNVIQLMENVQKELILNINKANAVIAESVERDDILHKINNKIYTREDYKNERELTRIISHEYPFYIADNAFANLMQAEDRNLQEFYSIINELKRLYIDLKQVSESTDEIEKKMVCDFANYLRDTKDWYATWNVFNYLNDNYTDEMYTYFLTDPSYFNFASDYFQVAIHQKFTLAHNFRALALKVYREIDEVLDDEKILHTKISPTPSYKLADYEHYVGSYKSPWGRAEIKIKDGKLFYSWDGNHGGHFVSEIYPINKHSFTYEAFTNASYMYTLQFNDNDKVVSIQSHYGAKRDLMPKIKP</sequence>
<name>A0ABU2Y3N7_9FLAO</name>
<feature type="transmembrane region" description="Helical" evidence="1">
    <location>
        <begin position="21"/>
        <end position="42"/>
    </location>
</feature>
<reference evidence="2 3" key="1">
    <citation type="submission" date="2023-09" db="EMBL/GenBank/DDBJ databases">
        <authorList>
            <person name="Rey-Velasco X."/>
        </authorList>
    </citation>
    <scope>NUCLEOTIDE SEQUENCE [LARGE SCALE GENOMIC DNA]</scope>
    <source>
        <strain evidence="2 3">P050</strain>
    </source>
</reference>